<evidence type="ECO:0000256" key="1">
    <source>
        <dbReference type="SAM" id="Phobius"/>
    </source>
</evidence>
<dbReference type="EMBL" id="RXOC01000006">
    <property type="protein sequence ID" value="RXF69636.1"/>
    <property type="molecule type" value="Genomic_DNA"/>
</dbReference>
<feature type="transmembrane region" description="Helical" evidence="1">
    <location>
        <begin position="6"/>
        <end position="26"/>
    </location>
</feature>
<sequence>MRFLFPGFLFALITVIIPILIHLFNFRRLKRVYFSNVSFLKAIEQKSSSARKLKRLLLLAVRMLALIFLVLAFARPYIPSSSDSTSAFRQQVVSIYIDNSYSMELLTREGNLLEEAKRRAREIASAYDINDKYQLLTNDFEGRHQRLLNYEDFISALDAVKVSGARRTLQQVINRQTDLLLQQTGSEKTAFLISDFQTNMLSRARLNEDSAISCRLVKLEAAPQPNISIDSAWFVSPVHKSGESEKLVVRLKNNSDRKAENVPVKVMVDRRQKAIGAVTVPARSARRDTLSFSGLAAGWRRGTVTITDYPVTFDDRLFFSFYVRPSMSLLVINSGEQNPYVNAVYAAEPFFRVDNVHLGNINYSSLSSYPLIILNGADKISEGASQQLKIYVQNGGSLMVFPSVTEDISALKMLTQTLGTDIPEATGMQPLKVNYVNYQHPLFRGVFEKIPRNVDLPAALKYVLYKRSGRAAGSPLMELPGRRPFLSQYTVGNGYVYLSAAALTEEAANLVRHSFFVPVMYQSAFLSLRDKALSSTIGKDSYIEINRITLPGNQILKLKNEKAEVIPDVRQTAGGTRLFIADQIREAGQYNLLKGDSLVAVSSFNDDREESDLSYASEKDLLQQFSGNKAEVFSPGRAPLKNTVKAVNYGVQLWKLCLILALIFLAAEILLLKFYGRREGERLQQGT</sequence>
<comment type="caution">
    <text evidence="3">The sequence shown here is derived from an EMBL/GenBank/DDBJ whole genome shotgun (WGS) entry which is preliminary data.</text>
</comment>
<evidence type="ECO:0000313" key="3">
    <source>
        <dbReference type="EMBL" id="RXF69636.1"/>
    </source>
</evidence>
<dbReference type="InterPro" id="IPR011933">
    <property type="entry name" value="Double_TM_dom"/>
</dbReference>
<proteinExistence type="predicted"/>
<organism evidence="3 4">
    <name type="scientific">Arcticibacter tournemirensis</name>
    <dbReference type="NCBI Taxonomy" id="699437"/>
    <lineage>
        <taxon>Bacteria</taxon>
        <taxon>Pseudomonadati</taxon>
        <taxon>Bacteroidota</taxon>
        <taxon>Sphingobacteriia</taxon>
        <taxon>Sphingobacteriales</taxon>
        <taxon>Sphingobacteriaceae</taxon>
        <taxon>Arcticibacter</taxon>
    </lineage>
</organism>
<dbReference type="NCBIfam" id="TIGR02226">
    <property type="entry name" value="two_anch"/>
    <property type="match status" value="1"/>
</dbReference>
<keyword evidence="1" id="KW-1133">Transmembrane helix</keyword>
<gene>
    <name evidence="3" type="ORF">EKH83_10255</name>
</gene>
<keyword evidence="1" id="KW-0472">Membrane</keyword>
<dbReference type="Gene3D" id="3.40.50.880">
    <property type="match status" value="1"/>
</dbReference>
<dbReference type="RefSeq" id="WP_128769337.1">
    <property type="nucleotide sequence ID" value="NZ_RXOC01000006.1"/>
</dbReference>
<dbReference type="Pfam" id="PF07584">
    <property type="entry name" value="BatA"/>
    <property type="match status" value="1"/>
</dbReference>
<reference evidence="3 4" key="1">
    <citation type="submission" date="2018-12" db="EMBL/GenBank/DDBJ databases">
        <title>The Draft Genome Sequence of the Soil Bacterium Pedobacter tournemirensis R1.</title>
        <authorList>
            <person name="He J."/>
        </authorList>
    </citation>
    <scope>NUCLEOTIDE SEQUENCE [LARGE SCALE GENOMIC DNA]</scope>
    <source>
        <strain evidence="3 4">R1</strain>
    </source>
</reference>
<dbReference type="SUPFAM" id="SSF52317">
    <property type="entry name" value="Class I glutamine amidotransferase-like"/>
    <property type="match status" value="1"/>
</dbReference>
<dbReference type="PANTHER" id="PTHR37464:SF1">
    <property type="entry name" value="BLL2463 PROTEIN"/>
    <property type="match status" value="1"/>
</dbReference>
<name>A0A4Q0MA35_9SPHI</name>
<keyword evidence="1" id="KW-0812">Transmembrane</keyword>
<accession>A0A4Q0MA35</accession>
<dbReference type="PANTHER" id="PTHR37464">
    <property type="entry name" value="BLL2463 PROTEIN"/>
    <property type="match status" value="1"/>
</dbReference>
<dbReference type="InterPro" id="IPR029062">
    <property type="entry name" value="Class_I_gatase-like"/>
</dbReference>
<evidence type="ECO:0000313" key="4">
    <source>
        <dbReference type="Proteomes" id="UP000290848"/>
    </source>
</evidence>
<protein>
    <recommendedName>
        <fullName evidence="2">Aerotolerance regulator N-terminal domain-containing protein</fullName>
    </recommendedName>
</protein>
<evidence type="ECO:0000259" key="2">
    <source>
        <dbReference type="Pfam" id="PF07584"/>
    </source>
</evidence>
<dbReference type="AlphaFoldDB" id="A0A4Q0MA35"/>
<feature type="domain" description="Aerotolerance regulator N-terminal" evidence="2">
    <location>
        <begin position="1"/>
        <end position="76"/>
    </location>
</feature>
<dbReference type="InterPro" id="IPR024163">
    <property type="entry name" value="Aerotolerance_reg_N"/>
</dbReference>
<dbReference type="Proteomes" id="UP000290848">
    <property type="component" value="Unassembled WGS sequence"/>
</dbReference>
<feature type="transmembrane region" description="Helical" evidence="1">
    <location>
        <begin position="56"/>
        <end position="78"/>
    </location>
</feature>
<feature type="transmembrane region" description="Helical" evidence="1">
    <location>
        <begin position="653"/>
        <end position="675"/>
    </location>
</feature>